<dbReference type="InterPro" id="IPR045584">
    <property type="entry name" value="Pilin-like"/>
</dbReference>
<evidence type="ECO:0000313" key="1">
    <source>
        <dbReference type="EMBL" id="VHO02580.1"/>
    </source>
</evidence>
<sequence>MIQANRTAATACLTEMAQFMERTYTQNMTYAPVGIGIPAIGCVNELGQRYTFSLANLGRRTYTLSAVPTALQNDADCGTLTLNQAGQKGALGGIDADVVRQCW</sequence>
<gene>
    <name evidence="1" type="ORF">BAL341_922</name>
</gene>
<proteinExistence type="predicted"/>
<accession>A0A486XKB4</accession>
<dbReference type="SUPFAM" id="SSF54523">
    <property type="entry name" value="Pili subunits"/>
    <property type="match status" value="1"/>
</dbReference>
<dbReference type="GO" id="GO:0043683">
    <property type="term" value="P:type IV pilus assembly"/>
    <property type="evidence" value="ECO:0007669"/>
    <property type="project" value="InterPro"/>
</dbReference>
<dbReference type="AlphaFoldDB" id="A0A486XKB4"/>
<protein>
    <submittedName>
        <fullName evidence="1">Type IV pilus biogenesis protein PilE</fullName>
    </submittedName>
</protein>
<dbReference type="Pfam" id="PF16732">
    <property type="entry name" value="ComP_DUS"/>
    <property type="match status" value="1"/>
</dbReference>
<name>A0A486XKB4_9GAMM</name>
<dbReference type="EMBL" id="CAAJGR010000072">
    <property type="protein sequence ID" value="VHO02580.1"/>
    <property type="molecule type" value="Genomic_DNA"/>
</dbReference>
<dbReference type="InterPro" id="IPR031982">
    <property type="entry name" value="PilE-like"/>
</dbReference>
<reference evidence="1" key="1">
    <citation type="submission" date="2019-04" db="EMBL/GenBank/DDBJ databases">
        <authorList>
            <person name="Brambilla D."/>
        </authorList>
    </citation>
    <scope>NUCLEOTIDE SEQUENCE</scope>
    <source>
        <strain evidence="1">BAL1</strain>
    </source>
</reference>
<organism evidence="1">
    <name type="scientific">Rheinheimera sp. BAL341</name>
    <dbReference type="NCBI Taxonomy" id="1708203"/>
    <lineage>
        <taxon>Bacteria</taxon>
        <taxon>Pseudomonadati</taxon>
        <taxon>Pseudomonadota</taxon>
        <taxon>Gammaproteobacteria</taxon>
        <taxon>Chromatiales</taxon>
        <taxon>Chromatiaceae</taxon>
        <taxon>Rheinheimera</taxon>
    </lineage>
</organism>
<dbReference type="Gene3D" id="3.30.700.50">
    <property type="match status" value="1"/>
</dbReference>